<comment type="caution">
    <text evidence="6">The sequence shown here is derived from an EMBL/GenBank/DDBJ whole genome shotgun (WGS) entry which is preliminary data.</text>
</comment>
<evidence type="ECO:0000256" key="1">
    <source>
        <dbReference type="ARBA" id="ARBA00022722"/>
    </source>
</evidence>
<dbReference type="Gene3D" id="3.30.420.10">
    <property type="entry name" value="Ribonuclease H-like superfamily/Ribonuclease H"/>
    <property type="match status" value="1"/>
</dbReference>
<evidence type="ECO:0000256" key="2">
    <source>
        <dbReference type="ARBA" id="ARBA00022801"/>
    </source>
</evidence>
<keyword evidence="3" id="KW-0269">Exonuclease</keyword>
<gene>
    <name evidence="6" type="ORF">AMK59_5758</name>
</gene>
<proteinExistence type="predicted"/>
<evidence type="ECO:0000259" key="5">
    <source>
        <dbReference type="SMART" id="SM00479"/>
    </source>
</evidence>
<keyword evidence="7" id="KW-1185">Reference proteome</keyword>
<keyword evidence="1" id="KW-0540">Nuclease</keyword>
<feature type="domain" description="Exonuclease" evidence="5">
    <location>
        <begin position="337"/>
        <end position="452"/>
    </location>
</feature>
<reference evidence="6 7" key="1">
    <citation type="submission" date="2015-09" db="EMBL/GenBank/DDBJ databases">
        <title>Draft genome of the scarab beetle Oryctes borbonicus.</title>
        <authorList>
            <person name="Meyer J.M."/>
            <person name="Markov G.V."/>
            <person name="Baskaran P."/>
            <person name="Herrmann M."/>
            <person name="Sommer R.J."/>
            <person name="Roedelsperger C."/>
        </authorList>
    </citation>
    <scope>NUCLEOTIDE SEQUENCE [LARGE SCALE GENOMIC DNA]</scope>
    <source>
        <strain evidence="6">OB123</strain>
        <tissue evidence="6">Whole animal</tissue>
    </source>
</reference>
<dbReference type="PANTHER" id="PTHR12801">
    <property type="entry name" value="RNA EXONUCLEASE REXO1 / RECO3 FAMILY MEMBER-RELATED"/>
    <property type="match status" value="1"/>
</dbReference>
<sequence>MKPLSSKRLMRIEKKKKKMAALVEIAKLNASDSNNKVLDISKDELGIESLQALKEPSPKRLRTDSDFNEDRSDEAKLQDKHNEDRKDEKTVVPATPSGKPKLSGEEYLKLKKALRERSNMLRIQPKLWLRDIGTAASLTVNVENRVPLFLSDIQHLIMYSIIGCHTPYNPARWCQLDKFNRLQNTCVLVVENLSMYDYLTNESLFPFTTSNFATKLEFLNPEGYSANFIQDLIMVPITSSQMRKYISIHGSLEKAVDNTDSLFDLVKNVFPLDKETKYNSNEKLPEKDKFSRVHLMLSGWQMVEENYPLPIKGLMERKYSDYVLTKDVYKDVTSSSPMYGLDCEMCMTTSGDLELTRVSIVDEQHRTFYDKLVKPDNRITDYLTRFSGITAKMMKTTTTKLKDVQNDIRDILPPDAILVGQSLSGDLHALKMFHPYVIDTSVIYNLTGERGR</sequence>
<dbReference type="Proteomes" id="UP000051574">
    <property type="component" value="Unassembled WGS sequence"/>
</dbReference>
<dbReference type="Pfam" id="PF00929">
    <property type="entry name" value="RNase_T"/>
    <property type="match status" value="1"/>
</dbReference>
<protein>
    <recommendedName>
        <fullName evidence="5">Exonuclease domain-containing protein</fullName>
    </recommendedName>
</protein>
<keyword evidence="2" id="KW-0378">Hydrolase</keyword>
<dbReference type="InterPro" id="IPR047021">
    <property type="entry name" value="REXO1/3/4-like"/>
</dbReference>
<dbReference type="InterPro" id="IPR013520">
    <property type="entry name" value="Ribonucl_H"/>
</dbReference>
<dbReference type="CDD" id="cd06145">
    <property type="entry name" value="REX1_like"/>
    <property type="match status" value="1"/>
</dbReference>
<feature type="region of interest" description="Disordered" evidence="4">
    <location>
        <begin position="49"/>
        <end position="102"/>
    </location>
</feature>
<dbReference type="InterPro" id="IPR034922">
    <property type="entry name" value="REX1-like_exo"/>
</dbReference>
<dbReference type="SMART" id="SM00479">
    <property type="entry name" value="EXOIII"/>
    <property type="match status" value="1"/>
</dbReference>
<evidence type="ECO:0000313" key="6">
    <source>
        <dbReference type="EMBL" id="KRT82027.1"/>
    </source>
</evidence>
<evidence type="ECO:0000313" key="7">
    <source>
        <dbReference type="Proteomes" id="UP000051574"/>
    </source>
</evidence>
<evidence type="ECO:0000256" key="3">
    <source>
        <dbReference type="ARBA" id="ARBA00022839"/>
    </source>
</evidence>
<accession>A0A0T6B4E7</accession>
<feature type="compositionally biased region" description="Basic and acidic residues" evidence="4">
    <location>
        <begin position="56"/>
        <end position="90"/>
    </location>
</feature>
<dbReference type="EMBL" id="LJIG01015963">
    <property type="protein sequence ID" value="KRT82027.1"/>
    <property type="molecule type" value="Genomic_DNA"/>
</dbReference>
<evidence type="ECO:0000256" key="4">
    <source>
        <dbReference type="SAM" id="MobiDB-lite"/>
    </source>
</evidence>
<dbReference type="PANTHER" id="PTHR12801:SF82">
    <property type="entry name" value="RNA EXONUCLEASE 5"/>
    <property type="match status" value="1"/>
</dbReference>
<dbReference type="InterPro" id="IPR012337">
    <property type="entry name" value="RNaseH-like_sf"/>
</dbReference>
<dbReference type="InterPro" id="IPR036397">
    <property type="entry name" value="RNaseH_sf"/>
</dbReference>
<dbReference type="OrthoDB" id="3996471at2759"/>
<feature type="non-terminal residue" evidence="6">
    <location>
        <position position="452"/>
    </location>
</feature>
<dbReference type="GO" id="GO:0003676">
    <property type="term" value="F:nucleic acid binding"/>
    <property type="evidence" value="ECO:0007669"/>
    <property type="project" value="InterPro"/>
</dbReference>
<dbReference type="GO" id="GO:0005634">
    <property type="term" value="C:nucleus"/>
    <property type="evidence" value="ECO:0007669"/>
    <property type="project" value="TreeGrafter"/>
</dbReference>
<dbReference type="GO" id="GO:0004527">
    <property type="term" value="F:exonuclease activity"/>
    <property type="evidence" value="ECO:0007669"/>
    <property type="project" value="UniProtKB-KW"/>
</dbReference>
<dbReference type="AlphaFoldDB" id="A0A0T6B4E7"/>
<organism evidence="6 7">
    <name type="scientific">Oryctes borbonicus</name>
    <dbReference type="NCBI Taxonomy" id="1629725"/>
    <lineage>
        <taxon>Eukaryota</taxon>
        <taxon>Metazoa</taxon>
        <taxon>Ecdysozoa</taxon>
        <taxon>Arthropoda</taxon>
        <taxon>Hexapoda</taxon>
        <taxon>Insecta</taxon>
        <taxon>Pterygota</taxon>
        <taxon>Neoptera</taxon>
        <taxon>Endopterygota</taxon>
        <taxon>Coleoptera</taxon>
        <taxon>Polyphaga</taxon>
        <taxon>Scarabaeiformia</taxon>
        <taxon>Scarabaeidae</taxon>
        <taxon>Dynastinae</taxon>
        <taxon>Oryctes</taxon>
    </lineage>
</organism>
<name>A0A0T6B4E7_9SCAR</name>
<dbReference type="SUPFAM" id="SSF53098">
    <property type="entry name" value="Ribonuclease H-like"/>
    <property type="match status" value="1"/>
</dbReference>